<reference evidence="1 2" key="1">
    <citation type="journal article" date="2023" name="Mol. Biol. Evol.">
        <title>Genomics of Secondarily Temperate Adaptation in the Only Non-Antarctic Icefish.</title>
        <authorList>
            <person name="Rivera-Colon A.G."/>
            <person name="Rayamajhi N."/>
            <person name="Minhas B.F."/>
            <person name="Madrigal G."/>
            <person name="Bilyk K.T."/>
            <person name="Yoon V."/>
            <person name="Hune M."/>
            <person name="Gregory S."/>
            <person name="Cheng C.H.C."/>
            <person name="Catchen J.M."/>
        </authorList>
    </citation>
    <scope>NUCLEOTIDE SEQUENCE [LARGE SCALE GENOMIC DNA]</scope>
    <source>
        <strain evidence="1">JC2023a</strain>
    </source>
</reference>
<gene>
    <name evidence="1" type="ORF">CesoFtcFv8_008037</name>
</gene>
<name>A0AAN8CFK2_9TELE</name>
<dbReference type="PANTHER" id="PTHR45913">
    <property type="entry name" value="EPM2A-INTERACTING PROTEIN 1"/>
    <property type="match status" value="1"/>
</dbReference>
<organism evidence="1 2">
    <name type="scientific">Champsocephalus esox</name>
    <name type="common">pike icefish</name>
    <dbReference type="NCBI Taxonomy" id="159716"/>
    <lineage>
        <taxon>Eukaryota</taxon>
        <taxon>Metazoa</taxon>
        <taxon>Chordata</taxon>
        <taxon>Craniata</taxon>
        <taxon>Vertebrata</taxon>
        <taxon>Euteleostomi</taxon>
        <taxon>Actinopterygii</taxon>
        <taxon>Neopterygii</taxon>
        <taxon>Teleostei</taxon>
        <taxon>Neoteleostei</taxon>
        <taxon>Acanthomorphata</taxon>
        <taxon>Eupercaria</taxon>
        <taxon>Perciformes</taxon>
        <taxon>Notothenioidei</taxon>
        <taxon>Channichthyidae</taxon>
        <taxon>Champsocephalus</taxon>
    </lineage>
</organism>
<protein>
    <recommendedName>
        <fullName evidence="3">HAT C-terminal dimerisation domain-containing protein</fullName>
    </recommendedName>
</protein>
<sequence length="180" mass="20974">MGKRILWREALEQGSTDMFPLASAAPQATRERAVYAEHIHTLKERFERYFPRVADIEDYDWIRDPFYQESSTEKLTMKEREECAELRVDRTLKLKCSELPLDQFWLASASEYPSISHHAIEQLLLFPTTCLCELAFSPLVYMKSNRRSRLSVEQDLRVALSSVPPRITKICATRQAHVSH</sequence>
<keyword evidence="2" id="KW-1185">Reference proteome</keyword>
<dbReference type="Proteomes" id="UP001335648">
    <property type="component" value="Unassembled WGS sequence"/>
</dbReference>
<proteinExistence type="predicted"/>
<dbReference type="AlphaFoldDB" id="A0AAN8CFK2"/>
<comment type="caution">
    <text evidence="1">The sequence shown here is derived from an EMBL/GenBank/DDBJ whole genome shotgun (WGS) entry which is preliminary data.</text>
</comment>
<evidence type="ECO:0000313" key="2">
    <source>
        <dbReference type="Proteomes" id="UP001335648"/>
    </source>
</evidence>
<dbReference type="PANTHER" id="PTHR45913:SF19">
    <property type="entry name" value="LOW QUALITY PROTEIN: ZINC FINGER BED DOMAIN-CONTAINING PROTEIN 5-LIKE"/>
    <property type="match status" value="1"/>
</dbReference>
<evidence type="ECO:0008006" key="3">
    <source>
        <dbReference type="Google" id="ProtNLM"/>
    </source>
</evidence>
<evidence type="ECO:0000313" key="1">
    <source>
        <dbReference type="EMBL" id="KAK5902817.1"/>
    </source>
</evidence>
<dbReference type="EMBL" id="JAULUE010002051">
    <property type="protein sequence ID" value="KAK5902817.1"/>
    <property type="molecule type" value="Genomic_DNA"/>
</dbReference>
<accession>A0AAN8CFK2</accession>